<dbReference type="Gene3D" id="3.90.1300.10">
    <property type="entry name" value="Amidase signature (AS) domain"/>
    <property type="match status" value="1"/>
</dbReference>
<dbReference type="NCBIfam" id="NF005899">
    <property type="entry name" value="PRK07869.1"/>
    <property type="match status" value="1"/>
</dbReference>
<sequence length="486" mass="51859">MNKPTRVHAFTDDALADHDAVALAALIRSGELSVQEVEAAAIARIQHVDPFLAATAYTAYATPRRSSNTEAPLYGVPTLVKDNTDVDGMPTNYGTDAFHAKPAARTGRYAQQLMGTGLTVLGKSRTPEFGFNATSEFRSAPPIRNPWNTTRSIGASSGGAAALVATGALPIAHANDGGGSIRIPAAAAGLIGLKPSRGRHRDGELARTMPINIVSEGVLTRTVRDTAAYIAAAEGYWRNPRLAPIGLVEGPARRRLRVGLLLTSVTDAVVDEQTRNAVEHTARLLEAQGHVVEPISMPAADDFGTDFITYWTLLAGVIGGAGRFMFDRSFDTTLLDGLTRGLRRQFTRGGWVKVPGAVRRLRRAAYIYARAFDRHELIVSPVLAHVPPPLGHIGPEVPYDELLNRLQQYIAFTPLQNIAGTPALSLPMGMAEEGVPIGVHLAAAHGDERVLLEVAFALEEQTAWPSLRPSAGECLINGGSDDQGDA</sequence>
<dbReference type="SUPFAM" id="SSF75304">
    <property type="entry name" value="Amidase signature (AS) enzymes"/>
    <property type="match status" value="1"/>
</dbReference>
<evidence type="ECO:0000259" key="2">
    <source>
        <dbReference type="Pfam" id="PF01425"/>
    </source>
</evidence>
<evidence type="ECO:0000256" key="1">
    <source>
        <dbReference type="ARBA" id="ARBA00009199"/>
    </source>
</evidence>
<dbReference type="PANTHER" id="PTHR11895">
    <property type="entry name" value="TRANSAMIDASE"/>
    <property type="match status" value="1"/>
</dbReference>
<name>A0AAU1ID76_9ACTN</name>
<dbReference type="GO" id="GO:0004040">
    <property type="term" value="F:amidase activity"/>
    <property type="evidence" value="ECO:0007669"/>
    <property type="project" value="UniProtKB-EC"/>
</dbReference>
<feature type="domain" description="Amidase" evidence="2">
    <location>
        <begin position="55"/>
        <end position="452"/>
    </location>
</feature>
<dbReference type="InterPro" id="IPR023631">
    <property type="entry name" value="Amidase_dom"/>
</dbReference>
<dbReference type="EMBL" id="CP108140">
    <property type="protein sequence ID" value="WTP91665.1"/>
    <property type="molecule type" value="Genomic_DNA"/>
</dbReference>
<dbReference type="InterPro" id="IPR000120">
    <property type="entry name" value="Amidase"/>
</dbReference>
<dbReference type="PROSITE" id="PS00571">
    <property type="entry name" value="AMIDASES"/>
    <property type="match status" value="1"/>
</dbReference>
<dbReference type="PANTHER" id="PTHR11895:SF7">
    <property type="entry name" value="GLUTAMYL-TRNA(GLN) AMIDOTRANSFERASE SUBUNIT A, MITOCHONDRIAL"/>
    <property type="match status" value="1"/>
</dbReference>
<dbReference type="AlphaFoldDB" id="A0AAU1ID76"/>
<dbReference type="InterPro" id="IPR036928">
    <property type="entry name" value="AS_sf"/>
</dbReference>
<protein>
    <submittedName>
        <fullName evidence="3">Amidase</fullName>
        <ecNumber evidence="3">3.5.1.4</ecNumber>
    </submittedName>
</protein>
<comment type="similarity">
    <text evidence="1">Belongs to the amidase family.</text>
</comment>
<gene>
    <name evidence="3" type="ORF">OG477_43485</name>
</gene>
<dbReference type="EC" id="3.5.1.4" evidence="3"/>
<keyword evidence="3" id="KW-0378">Hydrolase</keyword>
<dbReference type="Pfam" id="PF01425">
    <property type="entry name" value="Amidase"/>
    <property type="match status" value="1"/>
</dbReference>
<dbReference type="InterPro" id="IPR020556">
    <property type="entry name" value="Amidase_CS"/>
</dbReference>
<accession>A0AAU1ID76</accession>
<proteinExistence type="inferred from homology"/>
<reference evidence="3" key="1">
    <citation type="submission" date="2022-10" db="EMBL/GenBank/DDBJ databases">
        <title>The complete genomes of actinobacterial strains from the NBC collection.</title>
        <authorList>
            <person name="Joergensen T.S."/>
            <person name="Alvarez Arevalo M."/>
            <person name="Sterndorff E.B."/>
            <person name="Faurdal D."/>
            <person name="Vuksanovic O."/>
            <person name="Mourched A.-S."/>
            <person name="Charusanti P."/>
            <person name="Shaw S."/>
            <person name="Blin K."/>
            <person name="Weber T."/>
        </authorList>
    </citation>
    <scope>NUCLEOTIDE SEQUENCE</scope>
    <source>
        <strain evidence="3">NBC 00180</strain>
    </source>
</reference>
<organism evidence="3">
    <name type="scientific">Streptomyces sp. NBC_00180</name>
    <dbReference type="NCBI Taxonomy" id="2903632"/>
    <lineage>
        <taxon>Bacteria</taxon>
        <taxon>Bacillati</taxon>
        <taxon>Actinomycetota</taxon>
        <taxon>Actinomycetes</taxon>
        <taxon>Kitasatosporales</taxon>
        <taxon>Streptomycetaceae</taxon>
        <taxon>Streptomyces</taxon>
    </lineage>
</organism>
<evidence type="ECO:0000313" key="3">
    <source>
        <dbReference type="EMBL" id="WTP91665.1"/>
    </source>
</evidence>